<proteinExistence type="inferred from homology"/>
<feature type="domain" description="E2F/DP family winged-helix DNA-binding" evidence="6">
    <location>
        <begin position="1"/>
        <end position="39"/>
    </location>
</feature>
<dbReference type="PANTHER" id="PTHR12081">
    <property type="entry name" value="TRANSCRIPTION FACTOR E2F"/>
    <property type="match status" value="1"/>
</dbReference>
<evidence type="ECO:0000313" key="8">
    <source>
        <dbReference type="Proteomes" id="UP000324832"/>
    </source>
</evidence>
<keyword evidence="8" id="KW-1185">Reference proteome</keyword>
<dbReference type="GO" id="GO:0000981">
    <property type="term" value="F:DNA-binding transcription factor activity, RNA polymerase II-specific"/>
    <property type="evidence" value="ECO:0007669"/>
    <property type="project" value="TreeGrafter"/>
</dbReference>
<reference evidence="7 8" key="1">
    <citation type="submission" date="2017-07" db="EMBL/GenBank/DDBJ databases">
        <authorList>
            <person name="Talla V."/>
            <person name="Backstrom N."/>
        </authorList>
    </citation>
    <scope>NUCLEOTIDE SEQUENCE [LARGE SCALE GENOMIC DNA]</scope>
</reference>
<evidence type="ECO:0000256" key="3">
    <source>
        <dbReference type="ARBA" id="ARBA00023125"/>
    </source>
</evidence>
<keyword evidence="4 5" id="KW-0804">Transcription</keyword>
<keyword evidence="3 5" id="KW-0238">DNA-binding</keyword>
<evidence type="ECO:0000256" key="4">
    <source>
        <dbReference type="ARBA" id="ARBA00023163"/>
    </source>
</evidence>
<keyword evidence="2 5" id="KW-0805">Transcription regulation</keyword>
<comment type="similarity">
    <text evidence="1 5">Belongs to the E2F/DP family.</text>
</comment>
<dbReference type="SMART" id="SM01372">
    <property type="entry name" value="E2F_TDP"/>
    <property type="match status" value="1"/>
</dbReference>
<dbReference type="SUPFAM" id="SSF144074">
    <property type="entry name" value="E2F-DP heterodimerization region"/>
    <property type="match status" value="1"/>
</dbReference>
<organism evidence="7 8">
    <name type="scientific">Leptidea sinapis</name>
    <dbReference type="NCBI Taxonomy" id="189913"/>
    <lineage>
        <taxon>Eukaryota</taxon>
        <taxon>Metazoa</taxon>
        <taxon>Ecdysozoa</taxon>
        <taxon>Arthropoda</taxon>
        <taxon>Hexapoda</taxon>
        <taxon>Insecta</taxon>
        <taxon>Pterygota</taxon>
        <taxon>Neoptera</taxon>
        <taxon>Endopterygota</taxon>
        <taxon>Lepidoptera</taxon>
        <taxon>Glossata</taxon>
        <taxon>Ditrysia</taxon>
        <taxon>Papilionoidea</taxon>
        <taxon>Pieridae</taxon>
        <taxon>Dismorphiinae</taxon>
        <taxon>Leptidea</taxon>
    </lineage>
</organism>
<dbReference type="InterPro" id="IPR036388">
    <property type="entry name" value="WH-like_DNA-bd_sf"/>
</dbReference>
<sequence length="179" mass="20570">MASEKLAVRQKRRIYDITNVLEGIGLIEKKSKNSIQWKHLHYIKQSIRNVINEDKNKALLYTTANDIRNCFKDESVLVVECPLGTDLEFGQIAEENHSCFLHLQSPEPSGVIFMCDMEGEKELDDLMDIEVQDYMESDDGCITSNSNYILRLSPPVTKQDFYFSLYDSEGLCDLFDIPC</sequence>
<dbReference type="PANTHER" id="PTHR12081:SF18">
    <property type="entry name" value="TRANSCRIPTION FACTOR E2F2-RELATED"/>
    <property type="match status" value="1"/>
</dbReference>
<dbReference type="Gene3D" id="1.10.10.10">
    <property type="entry name" value="Winged helix-like DNA-binding domain superfamily/Winged helix DNA-binding domain"/>
    <property type="match status" value="1"/>
</dbReference>
<evidence type="ECO:0000259" key="6">
    <source>
        <dbReference type="SMART" id="SM01372"/>
    </source>
</evidence>
<gene>
    <name evidence="7" type="ORF">LSINAPIS_LOCUS12610</name>
</gene>
<accession>A0A5E4QXK7</accession>
<dbReference type="AlphaFoldDB" id="A0A5E4QXK7"/>
<dbReference type="GO" id="GO:0090575">
    <property type="term" value="C:RNA polymerase II transcription regulator complex"/>
    <property type="evidence" value="ECO:0007669"/>
    <property type="project" value="TreeGrafter"/>
</dbReference>
<dbReference type="InterPro" id="IPR003316">
    <property type="entry name" value="E2F_WHTH_DNA-bd_dom"/>
</dbReference>
<name>A0A5E4QXK7_9NEOP</name>
<comment type="subcellular location">
    <subcellularLocation>
        <location evidence="5">Nucleus</location>
    </subcellularLocation>
</comment>
<protein>
    <recommendedName>
        <fullName evidence="6">E2F/DP family winged-helix DNA-binding domain-containing protein</fullName>
    </recommendedName>
</protein>
<evidence type="ECO:0000256" key="1">
    <source>
        <dbReference type="ARBA" id="ARBA00010940"/>
    </source>
</evidence>
<dbReference type="InterPro" id="IPR015633">
    <property type="entry name" value="E2F"/>
</dbReference>
<dbReference type="InterPro" id="IPR036390">
    <property type="entry name" value="WH_DNA-bd_sf"/>
</dbReference>
<dbReference type="GO" id="GO:0000978">
    <property type="term" value="F:RNA polymerase II cis-regulatory region sequence-specific DNA binding"/>
    <property type="evidence" value="ECO:0007669"/>
    <property type="project" value="InterPro"/>
</dbReference>
<dbReference type="Pfam" id="PF02319">
    <property type="entry name" value="WHD_E2F_TDP"/>
    <property type="match status" value="1"/>
</dbReference>
<dbReference type="Proteomes" id="UP000324832">
    <property type="component" value="Unassembled WGS sequence"/>
</dbReference>
<dbReference type="InterPro" id="IPR037241">
    <property type="entry name" value="E2F-DP_heterodim"/>
</dbReference>
<dbReference type="GO" id="GO:0046983">
    <property type="term" value="F:protein dimerization activity"/>
    <property type="evidence" value="ECO:0007669"/>
    <property type="project" value="InterPro"/>
</dbReference>
<evidence type="ECO:0000313" key="7">
    <source>
        <dbReference type="EMBL" id="VVD02378.1"/>
    </source>
</evidence>
<keyword evidence="5" id="KW-0539">Nucleus</keyword>
<dbReference type="SUPFAM" id="SSF46785">
    <property type="entry name" value="Winged helix' DNA-binding domain"/>
    <property type="match status" value="1"/>
</dbReference>
<evidence type="ECO:0000256" key="2">
    <source>
        <dbReference type="ARBA" id="ARBA00023015"/>
    </source>
</evidence>
<dbReference type="EMBL" id="FZQP02006033">
    <property type="protein sequence ID" value="VVD02378.1"/>
    <property type="molecule type" value="Genomic_DNA"/>
</dbReference>
<evidence type="ECO:0000256" key="5">
    <source>
        <dbReference type="RuleBase" id="RU003796"/>
    </source>
</evidence>